<dbReference type="SMART" id="SM00147">
    <property type="entry name" value="RasGEF"/>
    <property type="match status" value="1"/>
</dbReference>
<protein>
    <recommendedName>
        <fullName evidence="9">Ral guanine nucleotide dissociation stimulator-like 2</fullName>
    </recommendedName>
</protein>
<proteinExistence type="predicted"/>
<feature type="domain" description="Ras-associating" evidence="5">
    <location>
        <begin position="563"/>
        <end position="628"/>
    </location>
</feature>
<evidence type="ECO:0000259" key="5">
    <source>
        <dbReference type="PROSITE" id="PS50200"/>
    </source>
</evidence>
<feature type="domain" description="Ras-GEF" evidence="4">
    <location>
        <begin position="236"/>
        <end position="497"/>
    </location>
</feature>
<evidence type="ECO:0000256" key="2">
    <source>
        <dbReference type="PROSITE-ProRule" id="PRU00168"/>
    </source>
</evidence>
<dbReference type="Gene3D" id="1.10.840.10">
    <property type="entry name" value="Ras guanine-nucleotide exchange factors catalytic domain"/>
    <property type="match status" value="1"/>
</dbReference>
<dbReference type="GO" id="GO:0005886">
    <property type="term" value="C:plasma membrane"/>
    <property type="evidence" value="ECO:0007669"/>
    <property type="project" value="TreeGrafter"/>
</dbReference>
<dbReference type="InterPro" id="IPR000159">
    <property type="entry name" value="RA_dom"/>
</dbReference>
<feature type="compositionally biased region" description="Acidic residues" evidence="3">
    <location>
        <begin position="204"/>
        <end position="217"/>
    </location>
</feature>
<dbReference type="PROSITE" id="PS00720">
    <property type="entry name" value="RASGEF"/>
    <property type="match status" value="1"/>
</dbReference>
<dbReference type="InterPro" id="IPR036964">
    <property type="entry name" value="RASGEF_cat_dom_sf"/>
</dbReference>
<feature type="domain" description="N-terminal Ras-GEF" evidence="6">
    <location>
        <begin position="70"/>
        <end position="197"/>
    </location>
</feature>
<dbReference type="PANTHER" id="PTHR23113">
    <property type="entry name" value="GUANINE NUCLEOTIDE EXCHANGE FACTOR"/>
    <property type="match status" value="1"/>
</dbReference>
<dbReference type="Pfam" id="PF00618">
    <property type="entry name" value="RasGEF_N"/>
    <property type="match status" value="1"/>
</dbReference>
<dbReference type="PANTHER" id="PTHR23113:SF367">
    <property type="entry name" value="RAL GUANINE NUCLEOTIDE DISSOCIATION STIMULATOR-LIKE 2 ISOFORM X1"/>
    <property type="match status" value="1"/>
</dbReference>
<dbReference type="SUPFAM" id="SSF54236">
    <property type="entry name" value="Ubiquitin-like"/>
    <property type="match status" value="1"/>
</dbReference>
<dbReference type="SUPFAM" id="SSF48366">
    <property type="entry name" value="Ras GEF"/>
    <property type="match status" value="1"/>
</dbReference>
<dbReference type="CDD" id="cd00155">
    <property type="entry name" value="RasGEF"/>
    <property type="match status" value="1"/>
</dbReference>
<dbReference type="Gene3D" id="3.10.20.90">
    <property type="entry name" value="Phosphatidylinositol 3-kinase Catalytic Subunit, Chain A, domain 1"/>
    <property type="match status" value="1"/>
</dbReference>
<dbReference type="Pfam" id="PF00617">
    <property type="entry name" value="RasGEF"/>
    <property type="match status" value="1"/>
</dbReference>
<organism evidence="7 8">
    <name type="scientific">Mauremys mutica</name>
    <name type="common">yellowpond turtle</name>
    <dbReference type="NCBI Taxonomy" id="74926"/>
    <lineage>
        <taxon>Eukaryota</taxon>
        <taxon>Metazoa</taxon>
        <taxon>Chordata</taxon>
        <taxon>Craniata</taxon>
        <taxon>Vertebrata</taxon>
        <taxon>Euteleostomi</taxon>
        <taxon>Archelosauria</taxon>
        <taxon>Testudinata</taxon>
        <taxon>Testudines</taxon>
        <taxon>Cryptodira</taxon>
        <taxon>Durocryptodira</taxon>
        <taxon>Testudinoidea</taxon>
        <taxon>Geoemydidae</taxon>
        <taxon>Geoemydinae</taxon>
        <taxon>Mauremys</taxon>
    </lineage>
</organism>
<dbReference type="InterPro" id="IPR008937">
    <property type="entry name" value="Ras-like_GEF"/>
</dbReference>
<dbReference type="Proteomes" id="UP000827986">
    <property type="component" value="Unassembled WGS sequence"/>
</dbReference>
<dbReference type="GO" id="GO:0007265">
    <property type="term" value="P:Ras protein signal transduction"/>
    <property type="evidence" value="ECO:0007669"/>
    <property type="project" value="TreeGrafter"/>
</dbReference>
<accession>A0A9D3XLN6</accession>
<evidence type="ECO:0000313" key="8">
    <source>
        <dbReference type="Proteomes" id="UP000827986"/>
    </source>
</evidence>
<dbReference type="SMART" id="SM00229">
    <property type="entry name" value="RasGEFN"/>
    <property type="match status" value="1"/>
</dbReference>
<dbReference type="EMBL" id="JAHDVG010000466">
    <property type="protein sequence ID" value="KAH1182899.1"/>
    <property type="molecule type" value="Genomic_DNA"/>
</dbReference>
<dbReference type="CDD" id="cd06224">
    <property type="entry name" value="REM"/>
    <property type="match status" value="1"/>
</dbReference>
<keyword evidence="8" id="KW-1185">Reference proteome</keyword>
<evidence type="ECO:0000259" key="4">
    <source>
        <dbReference type="PROSITE" id="PS50009"/>
    </source>
</evidence>
<feature type="region of interest" description="Disordered" evidence="3">
    <location>
        <begin position="385"/>
        <end position="407"/>
    </location>
</feature>
<gene>
    <name evidence="7" type="ORF">KIL84_004391</name>
</gene>
<dbReference type="InterPro" id="IPR001895">
    <property type="entry name" value="RASGEF_cat_dom"/>
</dbReference>
<dbReference type="PROSITE" id="PS50200">
    <property type="entry name" value="RA"/>
    <property type="match status" value="1"/>
</dbReference>
<dbReference type="InterPro" id="IPR023578">
    <property type="entry name" value="Ras_GEF_dom_sf"/>
</dbReference>
<evidence type="ECO:0008006" key="9">
    <source>
        <dbReference type="Google" id="ProtNLM"/>
    </source>
</evidence>
<dbReference type="InterPro" id="IPR029071">
    <property type="entry name" value="Ubiquitin-like_domsf"/>
</dbReference>
<reference evidence="7" key="1">
    <citation type="submission" date="2021-09" db="EMBL/GenBank/DDBJ databases">
        <title>The genome of Mauremys mutica provides insights into the evolution of semi-aquatic lifestyle.</title>
        <authorList>
            <person name="Gong S."/>
            <person name="Gao Y."/>
        </authorList>
    </citation>
    <scope>NUCLEOTIDE SEQUENCE</scope>
    <source>
        <strain evidence="7">MM-2020</strain>
        <tissue evidence="7">Muscle</tissue>
    </source>
</reference>
<dbReference type="InterPro" id="IPR000651">
    <property type="entry name" value="Ras-like_Gua-exchang_fac_N"/>
</dbReference>
<dbReference type="PROSITE" id="PS50212">
    <property type="entry name" value="RASGEF_NTER"/>
    <property type="match status" value="1"/>
</dbReference>
<evidence type="ECO:0000259" key="6">
    <source>
        <dbReference type="PROSITE" id="PS50212"/>
    </source>
</evidence>
<dbReference type="InterPro" id="IPR019804">
    <property type="entry name" value="Ras_G-nucl-exch_fac_CS"/>
</dbReference>
<evidence type="ECO:0000313" key="7">
    <source>
        <dbReference type="EMBL" id="KAH1182899.1"/>
    </source>
</evidence>
<dbReference type="PROSITE" id="PS50009">
    <property type="entry name" value="RASGEF_CAT"/>
    <property type="match status" value="1"/>
</dbReference>
<feature type="region of interest" description="Disordered" evidence="3">
    <location>
        <begin position="193"/>
        <end position="227"/>
    </location>
</feature>
<name>A0A9D3XLN6_9SAUR</name>
<comment type="caution">
    <text evidence="7">The sequence shown here is derived from an EMBL/GenBank/DDBJ whole genome shotgun (WGS) entry which is preliminary data.</text>
</comment>
<dbReference type="SMART" id="SM00314">
    <property type="entry name" value="RA"/>
    <property type="match status" value="1"/>
</dbReference>
<dbReference type="Pfam" id="PF00788">
    <property type="entry name" value="RA"/>
    <property type="match status" value="1"/>
</dbReference>
<evidence type="ECO:0000256" key="3">
    <source>
        <dbReference type="SAM" id="MobiDB-lite"/>
    </source>
</evidence>
<sequence length="663" mass="72866">MLPRSLRQLLEGARLELGEEQGVTLSGYRSWSPDPPQPQPPVTLTEEAEEGVIYTVTTRQPGAPGGAGSQARSLKAGSLVRLVRHLLEAQTLGDATYIPAFLVTYRVFARPPMVLGLLLDRLEEVGALEPGPVSPETAELQRAFSSVMCSWLDRYPEDFGGALDSGLVERLGRSLQCALGQGSEAERRLLALRGVPGGPSNGGELEEEEWGAGEDGPEGGVTPRGDPDPLDILIFQADHVASQLTLVEAALFLRVVPYQCLGSLWSQREKKGRERDCPSVRATVRQFNRLAGAVIRSCLARPGLRPQQRARILEKWIHVAEECRTLRNFSSLCAIISALQSSPVHRLKRTWDETARDALRSYEELSTICSEQDNYNLSRQLLFQEGTSKPSGTDPAPRRQLRRPQEQRPVGVVPYLGTFLRDLVMLDTAMKDELENGYINFEKRRKEFEVLAQLRLLQSVCRNYSVQPSPPFQRWLRALPPLSEAQSHSLSCEIEPPGEAPIPQRPLKPTLVITHCTELLSSVGNPLVSWEGPSSHEGPSGCSPDLLPPPHGPTQLLSRLAQVTSQDKTPSVIAKVLEKHGQERAAAPQFQLVQLLPEGKELTFPPTANVFYAMNGSSLDFVLRPKSAGEPALPPSAAPRRAELSATFPKIKATGRKLARALF</sequence>
<dbReference type="GO" id="GO:0005085">
    <property type="term" value="F:guanyl-nucleotide exchange factor activity"/>
    <property type="evidence" value="ECO:0007669"/>
    <property type="project" value="UniProtKB-KW"/>
</dbReference>
<evidence type="ECO:0000256" key="1">
    <source>
        <dbReference type="ARBA" id="ARBA00022658"/>
    </source>
</evidence>
<dbReference type="AlphaFoldDB" id="A0A9D3XLN6"/>
<dbReference type="Gene3D" id="1.20.870.10">
    <property type="entry name" value="Son of sevenless (SoS) protein Chain: S domain 1"/>
    <property type="match status" value="1"/>
</dbReference>
<keyword evidence="1 2" id="KW-0344">Guanine-nucleotide releasing factor</keyword>